<gene>
    <name evidence="1" type="ORF">BOW52_10390</name>
</gene>
<organism evidence="1 2">
    <name type="scientific">Solemya elarraichensis gill symbiont</name>
    <dbReference type="NCBI Taxonomy" id="1918949"/>
    <lineage>
        <taxon>Bacteria</taxon>
        <taxon>Pseudomonadati</taxon>
        <taxon>Pseudomonadota</taxon>
        <taxon>Gammaproteobacteria</taxon>
        <taxon>sulfur-oxidizing symbionts</taxon>
    </lineage>
</organism>
<sequence>MTATYIIKRGDTVGEIGNTLSGVDGEPIQLFNYKIKFQARKTPDSRELLFDLQRGFGIELDNEGKSFSIKMSNTETEKFDPGNYSAELEFTTPEGVVLSCEVFILTVIKDVVR</sequence>
<keyword evidence="2" id="KW-1185">Reference proteome</keyword>
<proteinExistence type="predicted"/>
<evidence type="ECO:0000313" key="1">
    <source>
        <dbReference type="EMBL" id="OOZ37067.1"/>
    </source>
</evidence>
<reference evidence="1 2" key="1">
    <citation type="submission" date="2016-11" db="EMBL/GenBank/DDBJ databases">
        <title>Mixed transmission modes and dynamic genome evolution in an obligate animal-bacterial symbiosis.</title>
        <authorList>
            <person name="Russell S.L."/>
            <person name="Corbett-Detig R.B."/>
            <person name="Cavanaugh C.M."/>
        </authorList>
    </citation>
    <scope>NUCLEOTIDE SEQUENCE [LARGE SCALE GENOMIC DNA]</scope>
    <source>
        <strain evidence="1">Sp-SM6</strain>
    </source>
</reference>
<name>A0A1T2KW33_9GAMM</name>
<evidence type="ECO:0008006" key="3">
    <source>
        <dbReference type="Google" id="ProtNLM"/>
    </source>
</evidence>
<dbReference type="AlphaFoldDB" id="A0A1T2KW33"/>
<accession>A0A1T2KW33</accession>
<dbReference type="EMBL" id="MPRK01000294">
    <property type="protein sequence ID" value="OOZ37067.1"/>
    <property type="molecule type" value="Genomic_DNA"/>
</dbReference>
<comment type="caution">
    <text evidence="1">The sequence shown here is derived from an EMBL/GenBank/DDBJ whole genome shotgun (WGS) entry which is preliminary data.</text>
</comment>
<protein>
    <recommendedName>
        <fullName evidence="3">BppU N-terminal domain-containing protein</fullName>
    </recommendedName>
</protein>
<dbReference type="RefSeq" id="WP_078477637.1">
    <property type="nucleotide sequence ID" value="NZ_MPRK01000294.1"/>
</dbReference>
<evidence type="ECO:0000313" key="2">
    <source>
        <dbReference type="Proteomes" id="UP000190198"/>
    </source>
</evidence>
<dbReference type="Proteomes" id="UP000190198">
    <property type="component" value="Unassembled WGS sequence"/>
</dbReference>